<proteinExistence type="inferred from homology"/>
<gene>
    <name evidence="11" type="ORF">B5G02_08060</name>
</gene>
<dbReference type="InterPro" id="IPR017937">
    <property type="entry name" value="Thioredoxin_CS"/>
</dbReference>
<feature type="site" description="Contributes to redox potential value" evidence="8">
    <location>
        <position position="33"/>
    </location>
</feature>
<feature type="site" description="Contributes to redox potential value" evidence="8">
    <location>
        <position position="32"/>
    </location>
</feature>
<evidence type="ECO:0000256" key="8">
    <source>
        <dbReference type="PIRSR" id="PIRSR000077-1"/>
    </source>
</evidence>
<sequence length="106" mass="11817">MAAVQEVNATNFDSLLQEQLPVLVDFWAPWCGPCRMVSPIVDQLAEELAGRLVVAKCNVDENQDISMRYGVMSIPTLVILKNGQEVHRIVGAMPKPKLKEEIERAL</sequence>
<evidence type="ECO:0000256" key="2">
    <source>
        <dbReference type="ARBA" id="ARBA00022448"/>
    </source>
</evidence>
<keyword evidence="4 9" id="KW-1015">Disulfide bond</keyword>
<dbReference type="EMBL" id="NFIE01000019">
    <property type="protein sequence ID" value="OUN86747.1"/>
    <property type="molecule type" value="Genomic_DNA"/>
</dbReference>
<evidence type="ECO:0000256" key="6">
    <source>
        <dbReference type="NCBIfam" id="TIGR01068"/>
    </source>
</evidence>
<dbReference type="PROSITE" id="PS00194">
    <property type="entry name" value="THIOREDOXIN_1"/>
    <property type="match status" value="1"/>
</dbReference>
<keyword evidence="5 9" id="KW-0676">Redox-active center</keyword>
<feature type="domain" description="Thioredoxin" evidence="10">
    <location>
        <begin position="1"/>
        <end position="106"/>
    </location>
</feature>
<organism evidence="11 12">
    <name type="scientific">[Collinsella] massiliensis</name>
    <dbReference type="NCBI Taxonomy" id="1232426"/>
    <lineage>
        <taxon>Bacteria</taxon>
        <taxon>Bacillati</taxon>
        <taxon>Actinomycetota</taxon>
        <taxon>Coriobacteriia</taxon>
        <taxon>Coriobacteriales</taxon>
        <taxon>Coriobacteriaceae</taxon>
        <taxon>Enorma</taxon>
    </lineage>
</organism>
<accession>A0A1Y3XTZ2</accession>
<dbReference type="InterPro" id="IPR036249">
    <property type="entry name" value="Thioredoxin-like_sf"/>
</dbReference>
<dbReference type="InterPro" id="IPR013766">
    <property type="entry name" value="Thioredoxin_domain"/>
</dbReference>
<dbReference type="Pfam" id="PF00085">
    <property type="entry name" value="Thioredoxin"/>
    <property type="match status" value="1"/>
</dbReference>
<dbReference type="GO" id="GO:0005829">
    <property type="term" value="C:cytosol"/>
    <property type="evidence" value="ECO:0007669"/>
    <property type="project" value="TreeGrafter"/>
</dbReference>
<dbReference type="GO" id="GO:0045454">
    <property type="term" value="P:cell redox homeostasis"/>
    <property type="evidence" value="ECO:0007669"/>
    <property type="project" value="TreeGrafter"/>
</dbReference>
<feature type="active site" description="Nucleophile" evidence="8">
    <location>
        <position position="31"/>
    </location>
</feature>
<keyword evidence="3" id="KW-0249">Electron transport</keyword>
<name>A0A1Y3XTZ2_9ACTN</name>
<feature type="site" description="Deprotonates C-terminal active site Cys" evidence="8">
    <location>
        <position position="25"/>
    </location>
</feature>
<evidence type="ECO:0000256" key="5">
    <source>
        <dbReference type="ARBA" id="ARBA00023284"/>
    </source>
</evidence>
<reference evidence="12" key="1">
    <citation type="submission" date="2017-04" db="EMBL/GenBank/DDBJ databases">
        <title>Function of individual gut microbiota members based on whole genome sequencing of pure cultures obtained from chicken caecum.</title>
        <authorList>
            <person name="Medvecky M."/>
            <person name="Cejkova D."/>
            <person name="Polansky O."/>
            <person name="Karasova D."/>
            <person name="Kubasova T."/>
            <person name="Cizek A."/>
            <person name="Rychlik I."/>
        </authorList>
    </citation>
    <scope>NUCLEOTIDE SEQUENCE [LARGE SCALE GENOMIC DNA]</scope>
    <source>
        <strain evidence="12">An5</strain>
    </source>
</reference>
<feature type="active site" description="Nucleophile" evidence="8">
    <location>
        <position position="34"/>
    </location>
</feature>
<evidence type="ECO:0000256" key="9">
    <source>
        <dbReference type="PIRSR" id="PIRSR000077-4"/>
    </source>
</evidence>
<dbReference type="PANTHER" id="PTHR45663">
    <property type="entry name" value="GEO12009P1"/>
    <property type="match status" value="1"/>
</dbReference>
<protein>
    <recommendedName>
        <fullName evidence="6 7">Thioredoxin</fullName>
    </recommendedName>
</protein>
<dbReference type="InterPro" id="IPR005746">
    <property type="entry name" value="Thioredoxin"/>
</dbReference>
<dbReference type="PIRSF" id="PIRSF000077">
    <property type="entry name" value="Thioredoxin"/>
    <property type="match status" value="1"/>
</dbReference>
<keyword evidence="2" id="KW-0813">Transport</keyword>
<dbReference type="FunFam" id="3.40.30.10:FF:000001">
    <property type="entry name" value="Thioredoxin"/>
    <property type="match status" value="1"/>
</dbReference>
<evidence type="ECO:0000256" key="1">
    <source>
        <dbReference type="ARBA" id="ARBA00008987"/>
    </source>
</evidence>
<dbReference type="OrthoDB" id="9790390at2"/>
<evidence type="ECO:0000313" key="11">
    <source>
        <dbReference type="EMBL" id="OUN86747.1"/>
    </source>
</evidence>
<evidence type="ECO:0000256" key="4">
    <source>
        <dbReference type="ARBA" id="ARBA00023157"/>
    </source>
</evidence>
<evidence type="ECO:0000259" key="10">
    <source>
        <dbReference type="PROSITE" id="PS51352"/>
    </source>
</evidence>
<dbReference type="Gene3D" id="3.40.30.10">
    <property type="entry name" value="Glutaredoxin"/>
    <property type="match status" value="1"/>
</dbReference>
<dbReference type="SUPFAM" id="SSF52833">
    <property type="entry name" value="Thioredoxin-like"/>
    <property type="match status" value="1"/>
</dbReference>
<dbReference type="CDD" id="cd02947">
    <property type="entry name" value="TRX_family"/>
    <property type="match status" value="1"/>
</dbReference>
<dbReference type="GO" id="GO:0015035">
    <property type="term" value="F:protein-disulfide reductase activity"/>
    <property type="evidence" value="ECO:0007669"/>
    <property type="project" value="UniProtKB-UniRule"/>
</dbReference>
<dbReference type="PROSITE" id="PS51352">
    <property type="entry name" value="THIOREDOXIN_2"/>
    <property type="match status" value="1"/>
</dbReference>
<feature type="disulfide bond" description="Redox-active" evidence="9">
    <location>
        <begin position="31"/>
        <end position="34"/>
    </location>
</feature>
<dbReference type="PRINTS" id="PR00421">
    <property type="entry name" value="THIOREDOXIN"/>
</dbReference>
<evidence type="ECO:0000256" key="3">
    <source>
        <dbReference type="ARBA" id="ARBA00022982"/>
    </source>
</evidence>
<dbReference type="Proteomes" id="UP000195781">
    <property type="component" value="Unassembled WGS sequence"/>
</dbReference>
<comment type="similarity">
    <text evidence="1 7">Belongs to the thioredoxin family.</text>
</comment>
<evidence type="ECO:0000256" key="7">
    <source>
        <dbReference type="PIRNR" id="PIRNR000077"/>
    </source>
</evidence>
<keyword evidence="12" id="KW-1185">Reference proteome</keyword>
<dbReference type="NCBIfam" id="TIGR01068">
    <property type="entry name" value="thioredoxin"/>
    <property type="match status" value="1"/>
</dbReference>
<dbReference type="AlphaFoldDB" id="A0A1Y3XTZ2"/>
<comment type="caution">
    <text evidence="11">The sequence shown here is derived from an EMBL/GenBank/DDBJ whole genome shotgun (WGS) entry which is preliminary data.</text>
</comment>
<dbReference type="RefSeq" id="WP_019239863.1">
    <property type="nucleotide sequence ID" value="NZ_CABKRW010000042.1"/>
</dbReference>
<evidence type="ECO:0000313" key="12">
    <source>
        <dbReference type="Proteomes" id="UP000195781"/>
    </source>
</evidence>
<dbReference type="PANTHER" id="PTHR45663:SF11">
    <property type="entry name" value="GEO12009P1"/>
    <property type="match status" value="1"/>
</dbReference>